<accession>C3YVR1</accession>
<feature type="region of interest" description="Disordered" evidence="1">
    <location>
        <begin position="130"/>
        <end position="195"/>
    </location>
</feature>
<dbReference type="InParanoid" id="C3YVR1"/>
<feature type="compositionally biased region" description="Basic and acidic residues" evidence="1">
    <location>
        <begin position="182"/>
        <end position="193"/>
    </location>
</feature>
<name>C3YVR1_BRAFL</name>
<feature type="region of interest" description="Disordered" evidence="1">
    <location>
        <begin position="52"/>
        <end position="79"/>
    </location>
</feature>
<sequence>MIMAEDIITTDTAPTVHTDGGFTHIRSDAEIKEDWPYAVSIVFPNPTYEAGCSPKNDADSSVPVQNKTTNSDPNYVQNTDERLTNPRYLANDVSIGYEENDDENHMFDTTDTKGDTKIASVDVEVHPSTDESIYHNDIVSSKSDRNPSSKQNSGYTTGIRRSNSCNSIYEKARATKTTNTDDNGKNVTPKDDIYTEIPEQVDQEDDANQDPTLPYAVSYEFANPSYMSDSKLTEHDADKVVPENDTNDMPQNRQVPSTDPNSIRDALNRNPMYVPHVPQQGRCHVDLLIPRSVWGTVNAQAPVDFSRRACSCSPMTGPAAGSRRLLSASLLVFTDDCPAADSRRLLSANQLVFTDGWICRRLPSTSLGEPARVHR</sequence>
<feature type="compositionally biased region" description="Polar residues" evidence="1">
    <location>
        <begin position="148"/>
        <end position="167"/>
    </location>
</feature>
<dbReference type="EMBL" id="GG666558">
    <property type="protein sequence ID" value="EEN55595.1"/>
    <property type="molecule type" value="Genomic_DNA"/>
</dbReference>
<evidence type="ECO:0000256" key="1">
    <source>
        <dbReference type="SAM" id="MobiDB-lite"/>
    </source>
</evidence>
<evidence type="ECO:0000313" key="2">
    <source>
        <dbReference type="EMBL" id="EEN55595.1"/>
    </source>
</evidence>
<reference evidence="2" key="1">
    <citation type="journal article" date="2008" name="Nature">
        <title>The amphioxus genome and the evolution of the chordate karyotype.</title>
        <authorList>
            <consortium name="US DOE Joint Genome Institute (JGI-PGF)"/>
            <person name="Putnam N.H."/>
            <person name="Butts T."/>
            <person name="Ferrier D.E.K."/>
            <person name="Furlong R.F."/>
            <person name="Hellsten U."/>
            <person name="Kawashima T."/>
            <person name="Robinson-Rechavi M."/>
            <person name="Shoguchi E."/>
            <person name="Terry A."/>
            <person name="Yu J.-K."/>
            <person name="Benito-Gutierrez E.L."/>
            <person name="Dubchak I."/>
            <person name="Garcia-Fernandez J."/>
            <person name="Gibson-Brown J.J."/>
            <person name="Grigoriev I.V."/>
            <person name="Horton A.C."/>
            <person name="de Jong P.J."/>
            <person name="Jurka J."/>
            <person name="Kapitonov V.V."/>
            <person name="Kohara Y."/>
            <person name="Kuroki Y."/>
            <person name="Lindquist E."/>
            <person name="Lucas S."/>
            <person name="Osoegawa K."/>
            <person name="Pennacchio L.A."/>
            <person name="Salamov A.A."/>
            <person name="Satou Y."/>
            <person name="Sauka-Spengler T."/>
            <person name="Schmutz J."/>
            <person name="Shin-I T."/>
            <person name="Toyoda A."/>
            <person name="Bronner-Fraser M."/>
            <person name="Fujiyama A."/>
            <person name="Holland L.Z."/>
            <person name="Holland P.W.H."/>
            <person name="Satoh N."/>
            <person name="Rokhsar D.S."/>
        </authorList>
    </citation>
    <scope>NUCLEOTIDE SEQUENCE [LARGE SCALE GENOMIC DNA]</scope>
    <source>
        <strain evidence="2">S238N-H82</strain>
        <tissue evidence="2">Testes</tissue>
    </source>
</reference>
<organism>
    <name type="scientific">Branchiostoma floridae</name>
    <name type="common">Florida lancelet</name>
    <name type="synonym">Amphioxus</name>
    <dbReference type="NCBI Taxonomy" id="7739"/>
    <lineage>
        <taxon>Eukaryota</taxon>
        <taxon>Metazoa</taxon>
        <taxon>Chordata</taxon>
        <taxon>Cephalochordata</taxon>
        <taxon>Leptocardii</taxon>
        <taxon>Amphioxiformes</taxon>
        <taxon>Branchiostomatidae</taxon>
        <taxon>Branchiostoma</taxon>
    </lineage>
</organism>
<gene>
    <name evidence="2" type="ORF">BRAFLDRAFT_77683</name>
</gene>
<feature type="compositionally biased region" description="Polar residues" evidence="1">
    <location>
        <begin position="247"/>
        <end position="261"/>
    </location>
</feature>
<feature type="region of interest" description="Disordered" evidence="1">
    <location>
        <begin position="240"/>
        <end position="261"/>
    </location>
</feature>
<dbReference type="AlphaFoldDB" id="C3YVR1"/>
<protein>
    <submittedName>
        <fullName evidence="2">Uncharacterized protein</fullName>
    </submittedName>
</protein>
<feature type="compositionally biased region" description="Polar residues" evidence="1">
    <location>
        <begin position="62"/>
        <end position="78"/>
    </location>
</feature>
<proteinExistence type="predicted"/>